<dbReference type="Pfam" id="PF01207">
    <property type="entry name" value="Dus"/>
    <property type="match status" value="1"/>
</dbReference>
<dbReference type="SUPFAM" id="SSF51395">
    <property type="entry name" value="FMN-linked oxidoreductases"/>
    <property type="match status" value="1"/>
</dbReference>
<protein>
    <submittedName>
        <fullName evidence="2">Probable trna-dihydrouridine synthase c-terminal truncated protein</fullName>
        <ecNumber evidence="2">1.-.-.-</ecNumber>
    </submittedName>
</protein>
<dbReference type="Gene3D" id="3.20.20.70">
    <property type="entry name" value="Aldolase class I"/>
    <property type="match status" value="1"/>
</dbReference>
<dbReference type="InterPro" id="IPR013785">
    <property type="entry name" value="Aldolase_TIM"/>
</dbReference>
<gene>
    <name evidence="2" type="primary">dus1</name>
    <name evidence="2" type="ORF">SPICI01B_016</name>
</gene>
<dbReference type="InterPro" id="IPR035587">
    <property type="entry name" value="DUS-like_FMN-bd"/>
</dbReference>
<dbReference type="GO" id="GO:0016491">
    <property type="term" value="F:oxidoreductase activity"/>
    <property type="evidence" value="ECO:0007669"/>
    <property type="project" value="UniProtKB-KW"/>
</dbReference>
<reference evidence="2" key="1">
    <citation type="journal article" date="2010" name="Appl. Environ. Microbiol.">
        <title>Partial chromosome sequence of Spiroplasma citri reveals extensive viral invasion and important gene decay.</title>
        <authorList>
            <person name="Carle P."/>
            <person name="Saillard C."/>
            <person name="Carrere N."/>
            <person name="Carrere S."/>
            <person name="Duret S."/>
            <person name="Eveillard S."/>
            <person name="Gaurivaud P."/>
            <person name="Gourgues G."/>
            <person name="Gouzy J."/>
            <person name="Salar P."/>
            <person name="Verdin E."/>
            <person name="Breton M."/>
            <person name="Blanchard A."/>
            <person name="Laigret F."/>
            <person name="Bove J.M."/>
            <person name="Renaudin J."/>
            <person name="Foissac X."/>
        </authorList>
    </citation>
    <scope>NUCLEOTIDE SEQUENCE</scope>
    <source>
        <strain evidence="2">GII3-3X</strain>
    </source>
</reference>
<evidence type="ECO:0000313" key="2">
    <source>
        <dbReference type="EMBL" id="CAK98263.1"/>
    </source>
</evidence>
<organism evidence="2">
    <name type="scientific">Spiroplasma citri</name>
    <dbReference type="NCBI Taxonomy" id="2133"/>
    <lineage>
        <taxon>Bacteria</taxon>
        <taxon>Bacillati</taxon>
        <taxon>Mycoplasmatota</taxon>
        <taxon>Mollicutes</taxon>
        <taxon>Entomoplasmatales</taxon>
        <taxon>Spiroplasmataceae</taxon>
        <taxon>Spiroplasma</taxon>
    </lineage>
</organism>
<feature type="domain" description="DUS-like FMN-binding" evidence="1">
    <location>
        <begin position="1"/>
        <end position="34"/>
    </location>
</feature>
<name>Q14QG6_SPICI</name>
<evidence type="ECO:0000259" key="1">
    <source>
        <dbReference type="Pfam" id="PF01207"/>
    </source>
</evidence>
<keyword evidence="2" id="KW-0560">Oxidoreductase</keyword>
<dbReference type="EMBL" id="AM285302">
    <property type="protein sequence ID" value="CAK98263.1"/>
    <property type="molecule type" value="Genomic_DNA"/>
</dbReference>
<dbReference type="AlphaFoldDB" id="Q14QG6"/>
<dbReference type="EC" id="1.-.-.-" evidence="2"/>
<sequence length="40" mass="4454">MAGITNEAFRIICHELGAGLVYAEMVSDKAILQKINELYK</sequence>
<accession>Q14QG6</accession>
<proteinExistence type="predicted"/>